<dbReference type="PIRSF" id="PIRSF001467">
    <property type="entry name" value="Peptidylpro_ismrse"/>
    <property type="match status" value="1"/>
</dbReference>
<keyword evidence="3 5" id="KW-0697">Rotamase</keyword>
<dbReference type="InterPro" id="IPR020892">
    <property type="entry name" value="Cyclophilin-type_PPIase_CS"/>
</dbReference>
<dbReference type="GO" id="GO:0003755">
    <property type="term" value="F:peptidyl-prolyl cis-trans isomerase activity"/>
    <property type="evidence" value="ECO:0007669"/>
    <property type="project" value="UniProtKB-UniRule"/>
</dbReference>
<name>I0IPX3_LEPFC</name>
<gene>
    <name evidence="7" type="ordered locus">LFE_1641</name>
</gene>
<dbReference type="InterPro" id="IPR024936">
    <property type="entry name" value="Cyclophilin-type_PPIase"/>
</dbReference>
<dbReference type="PROSITE" id="PS50072">
    <property type="entry name" value="CSA_PPIASE_2"/>
    <property type="match status" value="1"/>
</dbReference>
<dbReference type="HOGENOM" id="CLU_012062_16_3_0"/>
<comment type="similarity">
    <text evidence="2 5">Belongs to the cyclophilin-type PPIase family.</text>
</comment>
<keyword evidence="4 5" id="KW-0413">Isomerase</keyword>
<dbReference type="PANTHER" id="PTHR45625">
    <property type="entry name" value="PEPTIDYL-PROLYL CIS-TRANS ISOMERASE-RELATED"/>
    <property type="match status" value="1"/>
</dbReference>
<dbReference type="KEGG" id="lfc:LFE_1641"/>
<dbReference type="GO" id="GO:0006457">
    <property type="term" value="P:protein folding"/>
    <property type="evidence" value="ECO:0007669"/>
    <property type="project" value="InterPro"/>
</dbReference>
<dbReference type="PANTHER" id="PTHR45625:SF4">
    <property type="entry name" value="PEPTIDYLPROLYL ISOMERASE DOMAIN AND WD REPEAT-CONTAINING PROTEIN 1"/>
    <property type="match status" value="1"/>
</dbReference>
<evidence type="ECO:0000313" key="8">
    <source>
        <dbReference type="Proteomes" id="UP000007382"/>
    </source>
</evidence>
<reference evidence="8" key="2">
    <citation type="submission" date="2012-03" db="EMBL/GenBank/DDBJ databases">
        <title>The complete genome sequence of the pioneer microbe on fresh volcanic deposit, Leptospirillum ferrooxidans strain C2-3.</title>
        <authorList>
            <person name="Fujimura R."/>
            <person name="Sato Y."/>
            <person name="Nishizawa T."/>
            <person name="Nanba K."/>
            <person name="Oshima K."/>
            <person name="Hattori M."/>
            <person name="Kamijo T."/>
            <person name="Ohta H."/>
        </authorList>
    </citation>
    <scope>NUCLEOTIDE SEQUENCE [LARGE SCALE GENOMIC DNA]</scope>
    <source>
        <strain evidence="8">C2-3</strain>
    </source>
</reference>
<dbReference type="SUPFAM" id="SSF50891">
    <property type="entry name" value="Cyclophilin-like"/>
    <property type="match status" value="1"/>
</dbReference>
<dbReference type="InterPro" id="IPR029000">
    <property type="entry name" value="Cyclophilin-like_dom_sf"/>
</dbReference>
<evidence type="ECO:0000256" key="3">
    <source>
        <dbReference type="ARBA" id="ARBA00023110"/>
    </source>
</evidence>
<dbReference type="Pfam" id="PF00160">
    <property type="entry name" value="Pro_isomerase"/>
    <property type="match status" value="1"/>
</dbReference>
<proteinExistence type="inferred from homology"/>
<dbReference type="Proteomes" id="UP000007382">
    <property type="component" value="Chromosome"/>
</dbReference>
<comment type="function">
    <text evidence="1 5">PPIases accelerate the folding of proteins. It catalyzes the cis-trans isomerization of proline imidic peptide bonds in oligopeptides.</text>
</comment>
<evidence type="ECO:0000256" key="2">
    <source>
        <dbReference type="ARBA" id="ARBA00007365"/>
    </source>
</evidence>
<dbReference type="InterPro" id="IPR002130">
    <property type="entry name" value="Cyclophilin-type_PPIase_dom"/>
</dbReference>
<evidence type="ECO:0000313" key="7">
    <source>
        <dbReference type="EMBL" id="BAM07322.1"/>
    </source>
</evidence>
<protein>
    <recommendedName>
        <fullName evidence="5">Peptidyl-prolyl cis-trans isomerase</fullName>
        <shortName evidence="5">PPIase</shortName>
        <ecNumber evidence="5">5.2.1.8</ecNumber>
    </recommendedName>
</protein>
<sequence>MENAQASGSSLAPGEYAEFDTSMGKITCLLLKQSAPHAVENFVGLATGKKEFLDPQSREMVKRNFYDGLIFHRVIKNFMIQGGDPLGNGMGGPGYQFNDEIDPTRDFTKKGVLAMANAGPNTNGSQFFITVAPAPWLAGNYTIFGEVVSGQDVADAISLVPTDRRDRPVTPVVINHVRIFTVVP</sequence>
<feature type="domain" description="PPIase cyclophilin-type" evidence="6">
    <location>
        <begin position="20"/>
        <end position="179"/>
    </location>
</feature>
<accession>I0IPX3</accession>
<dbReference type="OrthoDB" id="9807797at2"/>
<evidence type="ECO:0000256" key="4">
    <source>
        <dbReference type="ARBA" id="ARBA00023235"/>
    </source>
</evidence>
<comment type="catalytic activity">
    <reaction evidence="5">
        <text>[protein]-peptidylproline (omega=180) = [protein]-peptidylproline (omega=0)</text>
        <dbReference type="Rhea" id="RHEA:16237"/>
        <dbReference type="Rhea" id="RHEA-COMP:10747"/>
        <dbReference type="Rhea" id="RHEA-COMP:10748"/>
        <dbReference type="ChEBI" id="CHEBI:83833"/>
        <dbReference type="ChEBI" id="CHEBI:83834"/>
        <dbReference type="EC" id="5.2.1.8"/>
    </reaction>
</comment>
<dbReference type="STRING" id="1162668.LFE_1641"/>
<dbReference type="PROSITE" id="PS00170">
    <property type="entry name" value="CSA_PPIASE_1"/>
    <property type="match status" value="1"/>
</dbReference>
<evidence type="ECO:0000259" key="6">
    <source>
        <dbReference type="PROSITE" id="PS50072"/>
    </source>
</evidence>
<dbReference type="Gene3D" id="2.40.100.10">
    <property type="entry name" value="Cyclophilin-like"/>
    <property type="match status" value="1"/>
</dbReference>
<dbReference type="AlphaFoldDB" id="I0IPX3"/>
<dbReference type="PRINTS" id="PR00153">
    <property type="entry name" value="CSAPPISMRASE"/>
</dbReference>
<dbReference type="eggNOG" id="COG0652">
    <property type="taxonomic scope" value="Bacteria"/>
</dbReference>
<dbReference type="PATRIC" id="fig|1162668.3.peg.1952"/>
<evidence type="ECO:0000256" key="5">
    <source>
        <dbReference type="RuleBase" id="RU363019"/>
    </source>
</evidence>
<dbReference type="EMBL" id="AP012342">
    <property type="protein sequence ID" value="BAM07322.1"/>
    <property type="molecule type" value="Genomic_DNA"/>
</dbReference>
<keyword evidence="8" id="KW-1185">Reference proteome</keyword>
<evidence type="ECO:0000256" key="1">
    <source>
        <dbReference type="ARBA" id="ARBA00002388"/>
    </source>
</evidence>
<dbReference type="InterPro" id="IPR044666">
    <property type="entry name" value="Cyclophilin_A-like"/>
</dbReference>
<reference evidence="7 8" key="1">
    <citation type="journal article" date="2012" name="J. Bacteriol.">
        <title>Complete Genome Sequence of Leptospirillum ferrooxidans Strain C2-3, Isolated from a Fresh Volcanic Ash Deposit on the Island of Miyake, Japan.</title>
        <authorList>
            <person name="Fujimura R."/>
            <person name="Sato Y."/>
            <person name="Nishizawa T."/>
            <person name="Oshima K."/>
            <person name="Kim S.-W."/>
            <person name="Hattori M."/>
            <person name="Kamijo T."/>
            <person name="Ohta H."/>
        </authorList>
    </citation>
    <scope>NUCLEOTIDE SEQUENCE [LARGE SCALE GENOMIC DNA]</scope>
    <source>
        <strain evidence="7 8">C2-3</strain>
    </source>
</reference>
<dbReference type="RefSeq" id="WP_014449807.1">
    <property type="nucleotide sequence ID" value="NC_017094.1"/>
</dbReference>
<dbReference type="EC" id="5.2.1.8" evidence="5"/>
<organism evidence="7 8">
    <name type="scientific">Leptospirillum ferrooxidans (strain C2-3)</name>
    <dbReference type="NCBI Taxonomy" id="1162668"/>
    <lineage>
        <taxon>Bacteria</taxon>
        <taxon>Pseudomonadati</taxon>
        <taxon>Nitrospirota</taxon>
        <taxon>Nitrospiria</taxon>
        <taxon>Nitrospirales</taxon>
        <taxon>Nitrospiraceae</taxon>
        <taxon>Leptospirillum</taxon>
    </lineage>
</organism>
<dbReference type="CDD" id="cd00317">
    <property type="entry name" value="cyclophilin"/>
    <property type="match status" value="1"/>
</dbReference>